<dbReference type="Gene3D" id="3.30.930.10">
    <property type="entry name" value="Bira Bifunctional Protein, Domain 2"/>
    <property type="match status" value="1"/>
</dbReference>
<protein>
    <submittedName>
        <fullName evidence="7">EF-P lysine aminoacylase GenX</fullName>
    </submittedName>
</protein>
<dbReference type="FunFam" id="3.30.930.10:FF:000017">
    <property type="entry name" value="Elongation factor P--(R)-beta-lysine ligase"/>
    <property type="match status" value="1"/>
</dbReference>
<dbReference type="NCBIfam" id="NF006828">
    <property type="entry name" value="PRK09350.1"/>
    <property type="match status" value="1"/>
</dbReference>
<dbReference type="InterPro" id="IPR045864">
    <property type="entry name" value="aa-tRNA-synth_II/BPL/LPL"/>
</dbReference>
<dbReference type="Pfam" id="PF00152">
    <property type="entry name" value="tRNA-synt_2"/>
    <property type="match status" value="1"/>
</dbReference>
<dbReference type="RefSeq" id="WP_273132224.1">
    <property type="nucleotide sequence ID" value="NZ_VMRX01000005.1"/>
</dbReference>
<keyword evidence="3" id="KW-0547">Nucleotide-binding</keyword>
<dbReference type="AlphaFoldDB" id="A0A558BGA4"/>
<proteinExistence type="predicted"/>
<keyword evidence="2" id="KW-0436">Ligase</keyword>
<dbReference type="EMBL" id="VMRX01000005">
    <property type="protein sequence ID" value="TVT35531.1"/>
    <property type="molecule type" value="Genomic_DNA"/>
</dbReference>
<dbReference type="GO" id="GO:0006430">
    <property type="term" value="P:lysyl-tRNA aminoacylation"/>
    <property type="evidence" value="ECO:0007669"/>
    <property type="project" value="InterPro"/>
</dbReference>
<evidence type="ECO:0000256" key="5">
    <source>
        <dbReference type="ARBA" id="ARBA00052794"/>
    </source>
</evidence>
<evidence type="ECO:0000256" key="3">
    <source>
        <dbReference type="ARBA" id="ARBA00022741"/>
    </source>
</evidence>
<comment type="catalytic activity">
    <reaction evidence="5">
        <text>D-beta-lysine + L-lysyl-[protein] + ATP = N(6)-((3R)-3,6-diaminohexanoyl)-L-lysyl-[protein] + AMP + diphosphate + H(+)</text>
        <dbReference type="Rhea" id="RHEA:83435"/>
        <dbReference type="Rhea" id="RHEA-COMP:9752"/>
        <dbReference type="Rhea" id="RHEA-COMP:20131"/>
        <dbReference type="ChEBI" id="CHEBI:15378"/>
        <dbReference type="ChEBI" id="CHEBI:29969"/>
        <dbReference type="ChEBI" id="CHEBI:30616"/>
        <dbReference type="ChEBI" id="CHEBI:33019"/>
        <dbReference type="ChEBI" id="CHEBI:84138"/>
        <dbReference type="ChEBI" id="CHEBI:156053"/>
        <dbReference type="ChEBI" id="CHEBI:456215"/>
    </reaction>
    <physiologicalReaction direction="left-to-right" evidence="5">
        <dbReference type="Rhea" id="RHEA:83436"/>
    </physiologicalReaction>
</comment>
<dbReference type="SUPFAM" id="SSF55681">
    <property type="entry name" value="Class II aaRS and biotin synthetases"/>
    <property type="match status" value="1"/>
</dbReference>
<comment type="caution">
    <text evidence="7">The sequence shown here is derived from an EMBL/GenBank/DDBJ whole genome shotgun (WGS) entry which is preliminary data.</text>
</comment>
<gene>
    <name evidence="7" type="primary">genX</name>
    <name evidence="7" type="ORF">FHK81_03365</name>
</gene>
<dbReference type="InterPro" id="IPR018149">
    <property type="entry name" value="Lys-tRNA-synth_II_C"/>
</dbReference>
<dbReference type="PANTHER" id="PTHR42918:SF6">
    <property type="entry name" value="ELONGATION FACTOR P--(R)-BETA-LYSINE LIGASE"/>
    <property type="match status" value="1"/>
</dbReference>
<dbReference type="PROSITE" id="PS50862">
    <property type="entry name" value="AA_TRNA_LIGASE_II"/>
    <property type="match status" value="1"/>
</dbReference>
<evidence type="ECO:0000313" key="7">
    <source>
        <dbReference type="EMBL" id="TVT35531.1"/>
    </source>
</evidence>
<dbReference type="GO" id="GO:0004824">
    <property type="term" value="F:lysine-tRNA ligase activity"/>
    <property type="evidence" value="ECO:0007669"/>
    <property type="project" value="InterPro"/>
</dbReference>
<accession>A0A558BGA4</accession>
<evidence type="ECO:0000256" key="4">
    <source>
        <dbReference type="ARBA" id="ARBA00022840"/>
    </source>
</evidence>
<name>A0A558BGA4_9GAMM</name>
<dbReference type="Proteomes" id="UP000319142">
    <property type="component" value="Unassembled WGS sequence"/>
</dbReference>
<dbReference type="PANTHER" id="PTHR42918">
    <property type="entry name" value="LYSYL-TRNA SYNTHETASE"/>
    <property type="match status" value="1"/>
</dbReference>
<dbReference type="InterPro" id="IPR004525">
    <property type="entry name" value="EpmA"/>
</dbReference>
<dbReference type="GO" id="GO:0005829">
    <property type="term" value="C:cytosol"/>
    <property type="evidence" value="ECO:0007669"/>
    <property type="project" value="TreeGrafter"/>
</dbReference>
<evidence type="ECO:0000259" key="6">
    <source>
        <dbReference type="PROSITE" id="PS50862"/>
    </source>
</evidence>
<dbReference type="InterPro" id="IPR004364">
    <property type="entry name" value="Aa-tRNA-synt_II"/>
</dbReference>
<evidence type="ECO:0000256" key="1">
    <source>
        <dbReference type="ARBA" id="ARBA00011738"/>
    </source>
</evidence>
<keyword evidence="4" id="KW-0067">ATP-binding</keyword>
<dbReference type="GO" id="GO:0005524">
    <property type="term" value="F:ATP binding"/>
    <property type="evidence" value="ECO:0007669"/>
    <property type="project" value="UniProtKB-KW"/>
</dbReference>
<feature type="domain" description="Aminoacyl-transfer RNA synthetases class-II family profile" evidence="6">
    <location>
        <begin position="22"/>
        <end position="318"/>
    </location>
</feature>
<dbReference type="InterPro" id="IPR006195">
    <property type="entry name" value="aa-tRNA-synth_II"/>
</dbReference>
<dbReference type="NCBIfam" id="TIGR00462">
    <property type="entry name" value="genX"/>
    <property type="match status" value="1"/>
</dbReference>
<dbReference type="PRINTS" id="PR00982">
    <property type="entry name" value="TRNASYNTHLYS"/>
</dbReference>
<comment type="subunit">
    <text evidence="1">Homodimer.</text>
</comment>
<evidence type="ECO:0000313" key="8">
    <source>
        <dbReference type="Proteomes" id="UP000319142"/>
    </source>
</evidence>
<sequence>MTDQPVWQPTASRDVLKSRAQLLAYVRGFFAQRQVLEVETPVLGRHGVTDVNLDGIPASVNAPGITSGWLQTSPEYHMKRLLAAGSGSIFQVARVFRNGERGRRHNPEFSMLEWYREGFDDRQLMAEVADLVCGWLGCKRPLVLAYRDAVQAYAGFDPMKVSDRDLARYCEQWLEPEQLAGMGRDACLDLVMSFVVEPKLGVDAPVFLTRYPASQAALARVSDDDGFAVAHRFELYINGLELCNGYWELTDPQEQRQRFEADNRQRRAAGKPEMAVDQAFLDALDAGLPESSGVALGLDRLLMLKVGAASIEEVLAFPVERA</sequence>
<dbReference type="GO" id="GO:0000049">
    <property type="term" value="F:tRNA binding"/>
    <property type="evidence" value="ECO:0007669"/>
    <property type="project" value="TreeGrafter"/>
</dbReference>
<evidence type="ECO:0000256" key="2">
    <source>
        <dbReference type="ARBA" id="ARBA00022598"/>
    </source>
</evidence>
<organism evidence="7 8">
    <name type="scientific">Marinobacter vinifirmus</name>
    <dbReference type="NCBI Taxonomy" id="355591"/>
    <lineage>
        <taxon>Bacteria</taxon>
        <taxon>Pseudomonadati</taxon>
        <taxon>Pseudomonadota</taxon>
        <taxon>Gammaproteobacteria</taxon>
        <taxon>Pseudomonadales</taxon>
        <taxon>Marinobacteraceae</taxon>
        <taxon>Marinobacter</taxon>
    </lineage>
</organism>
<reference evidence="7 8" key="1">
    <citation type="submission" date="2019-07" db="EMBL/GenBank/DDBJ databases">
        <title>The pathways for chlorine oxyanion respiration interact through the shared metabolite chlorate.</title>
        <authorList>
            <person name="Barnum T.P."/>
            <person name="Cheng Y."/>
            <person name="Hill K.A."/>
            <person name="Lucas L.N."/>
            <person name="Carlson H.K."/>
            <person name="Coates J.D."/>
        </authorList>
    </citation>
    <scope>NUCLEOTIDE SEQUENCE [LARGE SCALE GENOMIC DNA]</scope>
    <source>
        <strain evidence="7">UCB</strain>
    </source>
</reference>